<protein>
    <submittedName>
        <fullName evidence="2">Uncharacterized protein</fullName>
    </submittedName>
</protein>
<dbReference type="EMBL" id="FWZT01000041">
    <property type="protein sequence ID" value="SMF82465.1"/>
    <property type="molecule type" value="Genomic_DNA"/>
</dbReference>
<organism evidence="2 3">
    <name type="scientific">Pseudobacteriovorax antillogorgiicola</name>
    <dbReference type="NCBI Taxonomy" id="1513793"/>
    <lineage>
        <taxon>Bacteria</taxon>
        <taxon>Pseudomonadati</taxon>
        <taxon>Bdellovibrionota</taxon>
        <taxon>Oligoflexia</taxon>
        <taxon>Oligoflexales</taxon>
        <taxon>Pseudobacteriovoracaceae</taxon>
        <taxon>Pseudobacteriovorax</taxon>
    </lineage>
</organism>
<gene>
    <name evidence="2" type="ORF">SAMN06296036_14118</name>
</gene>
<accession>A0A1Y6CR81</accession>
<dbReference type="RefSeq" id="WP_234996203.1">
    <property type="nucleotide sequence ID" value="NZ_FWZT01000041.1"/>
</dbReference>
<reference evidence="3" key="1">
    <citation type="submission" date="2017-04" db="EMBL/GenBank/DDBJ databases">
        <authorList>
            <person name="Varghese N."/>
            <person name="Submissions S."/>
        </authorList>
    </citation>
    <scope>NUCLEOTIDE SEQUENCE [LARGE SCALE GENOMIC DNA]</scope>
    <source>
        <strain evidence="3">RKEM611</strain>
    </source>
</reference>
<feature type="region of interest" description="Disordered" evidence="1">
    <location>
        <begin position="1"/>
        <end position="20"/>
    </location>
</feature>
<dbReference type="AlphaFoldDB" id="A0A1Y6CR81"/>
<dbReference type="Proteomes" id="UP000192907">
    <property type="component" value="Unassembled WGS sequence"/>
</dbReference>
<name>A0A1Y6CR81_9BACT</name>
<evidence type="ECO:0000313" key="3">
    <source>
        <dbReference type="Proteomes" id="UP000192907"/>
    </source>
</evidence>
<keyword evidence="3" id="KW-1185">Reference proteome</keyword>
<evidence type="ECO:0000313" key="2">
    <source>
        <dbReference type="EMBL" id="SMF82465.1"/>
    </source>
</evidence>
<sequence>LIRELKTTSQGVSPRSFEDHTPFLGIRQTEPSRNSNRRTIIRIEEKDLSASNTGFFTAFGMTSNVRVKYLCIVQVLPTRDTNS</sequence>
<feature type="non-terminal residue" evidence="2">
    <location>
        <position position="1"/>
    </location>
</feature>
<evidence type="ECO:0000256" key="1">
    <source>
        <dbReference type="SAM" id="MobiDB-lite"/>
    </source>
</evidence>
<proteinExistence type="predicted"/>